<dbReference type="Pfam" id="PF14322">
    <property type="entry name" value="SusD-like_3"/>
    <property type="match status" value="1"/>
</dbReference>
<keyword evidence="4" id="KW-0472">Membrane</keyword>
<dbReference type="EMBL" id="JBHUHZ010000001">
    <property type="protein sequence ID" value="MFD2162345.1"/>
    <property type="molecule type" value="Genomic_DNA"/>
</dbReference>
<evidence type="ECO:0000256" key="4">
    <source>
        <dbReference type="ARBA" id="ARBA00023136"/>
    </source>
</evidence>
<proteinExistence type="inferred from homology"/>
<evidence type="ECO:0000256" key="3">
    <source>
        <dbReference type="ARBA" id="ARBA00022729"/>
    </source>
</evidence>
<dbReference type="InterPro" id="IPR011990">
    <property type="entry name" value="TPR-like_helical_dom_sf"/>
</dbReference>
<feature type="chain" id="PRO_5045379693" evidence="6">
    <location>
        <begin position="20"/>
        <end position="489"/>
    </location>
</feature>
<dbReference type="RefSeq" id="WP_255903801.1">
    <property type="nucleotide sequence ID" value="NZ_JAFMZO010000003.1"/>
</dbReference>
<evidence type="ECO:0000256" key="1">
    <source>
        <dbReference type="ARBA" id="ARBA00004442"/>
    </source>
</evidence>
<dbReference type="SUPFAM" id="SSF48452">
    <property type="entry name" value="TPR-like"/>
    <property type="match status" value="1"/>
</dbReference>
<dbReference type="PROSITE" id="PS51257">
    <property type="entry name" value="PROKAR_LIPOPROTEIN"/>
    <property type="match status" value="1"/>
</dbReference>
<evidence type="ECO:0000256" key="2">
    <source>
        <dbReference type="ARBA" id="ARBA00006275"/>
    </source>
</evidence>
<comment type="subcellular location">
    <subcellularLocation>
        <location evidence="1">Cell outer membrane</location>
    </subcellularLocation>
</comment>
<reference evidence="10" key="1">
    <citation type="journal article" date="2019" name="Int. J. Syst. Evol. Microbiol.">
        <title>The Global Catalogue of Microorganisms (GCM) 10K type strain sequencing project: providing services to taxonomists for standard genome sequencing and annotation.</title>
        <authorList>
            <consortium name="The Broad Institute Genomics Platform"/>
            <consortium name="The Broad Institute Genome Sequencing Center for Infectious Disease"/>
            <person name="Wu L."/>
            <person name="Ma J."/>
        </authorList>
    </citation>
    <scope>NUCLEOTIDE SEQUENCE [LARGE SCALE GENOMIC DNA]</scope>
    <source>
        <strain evidence="10">KCTC 42217</strain>
    </source>
</reference>
<feature type="signal peptide" evidence="6">
    <location>
        <begin position="1"/>
        <end position="19"/>
    </location>
</feature>
<dbReference type="Proteomes" id="UP001597387">
    <property type="component" value="Unassembled WGS sequence"/>
</dbReference>
<feature type="domain" description="SusD-like N-terminal" evidence="8">
    <location>
        <begin position="69"/>
        <end position="218"/>
    </location>
</feature>
<evidence type="ECO:0000313" key="9">
    <source>
        <dbReference type="EMBL" id="MFD2162345.1"/>
    </source>
</evidence>
<keyword evidence="3 6" id="KW-0732">Signal</keyword>
<name>A0ABW4ZJU8_9SPHI</name>
<feature type="domain" description="RagB/SusD" evidence="7">
    <location>
        <begin position="302"/>
        <end position="488"/>
    </location>
</feature>
<organism evidence="9 10">
    <name type="scientific">Paradesertivirga mongoliensis</name>
    <dbReference type="NCBI Taxonomy" id="2100740"/>
    <lineage>
        <taxon>Bacteria</taxon>
        <taxon>Pseudomonadati</taxon>
        <taxon>Bacteroidota</taxon>
        <taxon>Sphingobacteriia</taxon>
        <taxon>Sphingobacteriales</taxon>
        <taxon>Sphingobacteriaceae</taxon>
        <taxon>Paradesertivirga</taxon>
    </lineage>
</organism>
<evidence type="ECO:0000259" key="8">
    <source>
        <dbReference type="Pfam" id="PF14322"/>
    </source>
</evidence>
<sequence length="489" mass="54882">MKKYIKIICFVLSSSVWMSCTDVLDKDPLSAPNPENFWKTEAEANKALIACYAKLKEPIISNGPSQSGNFTYWEALSDNAITTSNYQSFDAVMRGQHNTATGGIVSLSWTIGFQGIAACNYFLSNVDRVPDMALATRNRMKGEALFLRAYYYNFLTQLYGDLPIITAPATLNGEHMKTPRSPKADVVNQIILADLNLAIQYLPNILYTNGRAVKGSAIVLKTRVLLNNQRFDDAAETAWSLIGDPANPFRLHPNYAGIFFGEQANNKEIMFSVQFDAPLDYHSHDQIVGGRMSVFPTVELRNAYEPGDPRRKMTIFEIGQPWAYNPNGFRAQGSTAEGQIPFTQMAFKKSVDTLVNNASGATLSDQHMVLMRYADLLLMYAEAMFENGQGTDIRALNAFNEVRARPGVNMPAKLVLTRDIIRNERRVELAFEGLRYNDLIRWGIAHQVIPTLPHNSAGAKRVFKSYLFPVPQGQMDIMRGVWDQNSDWR</sequence>
<keyword evidence="5" id="KW-0998">Cell outer membrane</keyword>
<keyword evidence="10" id="KW-1185">Reference proteome</keyword>
<accession>A0ABW4ZJU8</accession>
<dbReference type="CDD" id="cd08977">
    <property type="entry name" value="SusD"/>
    <property type="match status" value="1"/>
</dbReference>
<comment type="caution">
    <text evidence="9">The sequence shown here is derived from an EMBL/GenBank/DDBJ whole genome shotgun (WGS) entry which is preliminary data.</text>
</comment>
<evidence type="ECO:0000313" key="10">
    <source>
        <dbReference type="Proteomes" id="UP001597387"/>
    </source>
</evidence>
<evidence type="ECO:0000256" key="5">
    <source>
        <dbReference type="ARBA" id="ARBA00023237"/>
    </source>
</evidence>
<dbReference type="Gene3D" id="1.25.40.390">
    <property type="match status" value="1"/>
</dbReference>
<dbReference type="InterPro" id="IPR033985">
    <property type="entry name" value="SusD-like_N"/>
</dbReference>
<gene>
    <name evidence="9" type="ORF">ACFSJU_08060</name>
</gene>
<protein>
    <submittedName>
        <fullName evidence="9">RagB/SusD family nutrient uptake outer membrane protein</fullName>
    </submittedName>
</protein>
<comment type="similarity">
    <text evidence="2">Belongs to the SusD family.</text>
</comment>
<dbReference type="Pfam" id="PF07980">
    <property type="entry name" value="SusD_RagB"/>
    <property type="match status" value="1"/>
</dbReference>
<dbReference type="InterPro" id="IPR012944">
    <property type="entry name" value="SusD_RagB_dom"/>
</dbReference>
<evidence type="ECO:0000256" key="6">
    <source>
        <dbReference type="SAM" id="SignalP"/>
    </source>
</evidence>
<evidence type="ECO:0000259" key="7">
    <source>
        <dbReference type="Pfam" id="PF07980"/>
    </source>
</evidence>